<reference evidence="15 16" key="1">
    <citation type="submission" date="2017-09" db="EMBL/GenBank/DDBJ databases">
        <title>Large-scale bioinformatics analysis of Bacillus genomes uncovers conserved roles of natural products in bacterial physiology.</title>
        <authorList>
            <consortium name="Agbiome Team Llc"/>
            <person name="Bleich R.M."/>
            <person name="Grubbs K.J."/>
            <person name="Santa Maria K.C."/>
            <person name="Allen S.E."/>
            <person name="Farag S."/>
            <person name="Shank E.A."/>
            <person name="Bowers A."/>
        </authorList>
    </citation>
    <scope>NUCLEOTIDE SEQUENCE [LARGE SCALE GENOMIC DNA]</scope>
    <source>
        <strain evidence="15 16">AFS092012</strain>
    </source>
</reference>
<feature type="transmembrane region" description="Helical" evidence="11">
    <location>
        <begin position="62"/>
        <end position="87"/>
    </location>
</feature>
<dbReference type="Pfam" id="PF00512">
    <property type="entry name" value="HisKA"/>
    <property type="match status" value="1"/>
</dbReference>
<keyword evidence="11" id="KW-0812">Transmembrane</keyword>
<evidence type="ECO:0000313" key="15">
    <source>
        <dbReference type="EMBL" id="PED81033.1"/>
    </source>
</evidence>
<dbReference type="PANTHER" id="PTHR43065:SF34">
    <property type="entry name" value="SPORULATION KINASE A"/>
    <property type="match status" value="1"/>
</dbReference>
<dbReference type="Gene3D" id="1.10.287.130">
    <property type="match status" value="1"/>
</dbReference>
<dbReference type="Gene3D" id="3.30.565.10">
    <property type="entry name" value="Histidine kinase-like ATPase, C-terminal domain"/>
    <property type="match status" value="1"/>
</dbReference>
<evidence type="ECO:0000259" key="14">
    <source>
        <dbReference type="PROSITE" id="PS50113"/>
    </source>
</evidence>
<dbReference type="InterPro" id="IPR001610">
    <property type="entry name" value="PAC"/>
</dbReference>
<dbReference type="PANTHER" id="PTHR43065">
    <property type="entry name" value="SENSOR HISTIDINE KINASE"/>
    <property type="match status" value="1"/>
</dbReference>
<keyword evidence="5" id="KW-0547">Nucleotide-binding</keyword>
<evidence type="ECO:0000259" key="12">
    <source>
        <dbReference type="PROSITE" id="PS50109"/>
    </source>
</evidence>
<comment type="catalytic activity">
    <reaction evidence="1">
        <text>ATP + protein L-histidine = ADP + protein N-phospho-L-histidine.</text>
        <dbReference type="EC" id="2.7.13.3"/>
    </reaction>
</comment>
<evidence type="ECO:0000259" key="13">
    <source>
        <dbReference type="PROSITE" id="PS50112"/>
    </source>
</evidence>
<feature type="transmembrane region" description="Helical" evidence="11">
    <location>
        <begin position="152"/>
        <end position="172"/>
    </location>
</feature>
<dbReference type="EC" id="2.7.13.3" evidence="2"/>
<gene>
    <name evidence="15" type="ORF">CON65_19325</name>
</gene>
<dbReference type="PROSITE" id="PS50109">
    <property type="entry name" value="HIS_KIN"/>
    <property type="match status" value="1"/>
</dbReference>
<dbReference type="AlphaFoldDB" id="A0AA91VAF1"/>
<feature type="transmembrane region" description="Helical" evidence="11">
    <location>
        <begin position="99"/>
        <end position="117"/>
    </location>
</feature>
<dbReference type="Pfam" id="PF02518">
    <property type="entry name" value="HATPase_c"/>
    <property type="match status" value="1"/>
</dbReference>
<keyword evidence="11" id="KW-0472">Membrane</keyword>
<dbReference type="PRINTS" id="PR00344">
    <property type="entry name" value="BCTRLSENSOR"/>
</dbReference>
<keyword evidence="8" id="KW-0749">Sporulation</keyword>
<dbReference type="GO" id="GO:0000155">
    <property type="term" value="F:phosphorelay sensor kinase activity"/>
    <property type="evidence" value="ECO:0007669"/>
    <property type="project" value="InterPro"/>
</dbReference>
<evidence type="ECO:0000256" key="10">
    <source>
        <dbReference type="SAM" id="Coils"/>
    </source>
</evidence>
<dbReference type="GO" id="GO:0030435">
    <property type="term" value="P:sporulation resulting in formation of a cellular spore"/>
    <property type="evidence" value="ECO:0007669"/>
    <property type="project" value="UniProtKB-KW"/>
</dbReference>
<name>A0AA91VAF1_9BACI</name>
<feature type="transmembrane region" description="Helical" evidence="11">
    <location>
        <begin position="37"/>
        <end position="56"/>
    </location>
</feature>
<feature type="transmembrane region" description="Helical" evidence="11">
    <location>
        <begin position="6"/>
        <end position="28"/>
    </location>
</feature>
<keyword evidence="10" id="KW-0175">Coiled coil</keyword>
<dbReference type="InterPro" id="IPR036097">
    <property type="entry name" value="HisK_dim/P_sf"/>
</dbReference>
<dbReference type="InterPro" id="IPR004358">
    <property type="entry name" value="Sig_transdc_His_kin-like_C"/>
</dbReference>
<evidence type="ECO:0000256" key="11">
    <source>
        <dbReference type="SAM" id="Phobius"/>
    </source>
</evidence>
<dbReference type="SUPFAM" id="SSF55785">
    <property type="entry name" value="PYP-like sensor domain (PAS domain)"/>
    <property type="match status" value="3"/>
</dbReference>
<evidence type="ECO:0000256" key="9">
    <source>
        <dbReference type="ARBA" id="ARBA00023012"/>
    </source>
</evidence>
<dbReference type="Pfam" id="PF08448">
    <property type="entry name" value="PAS_4"/>
    <property type="match status" value="2"/>
</dbReference>
<accession>A0AA91VAF1</accession>
<keyword evidence="11" id="KW-1133">Transmembrane helix</keyword>
<evidence type="ECO:0000256" key="1">
    <source>
        <dbReference type="ARBA" id="ARBA00000085"/>
    </source>
</evidence>
<dbReference type="PROSITE" id="PS50113">
    <property type="entry name" value="PAC"/>
    <property type="match status" value="1"/>
</dbReference>
<dbReference type="SUPFAM" id="SSF47384">
    <property type="entry name" value="Homodimeric domain of signal transducing histidine kinase"/>
    <property type="match status" value="1"/>
</dbReference>
<evidence type="ECO:0000256" key="6">
    <source>
        <dbReference type="ARBA" id="ARBA00022777"/>
    </source>
</evidence>
<dbReference type="InterPro" id="IPR003594">
    <property type="entry name" value="HATPase_dom"/>
</dbReference>
<feature type="domain" description="Histidine kinase" evidence="12">
    <location>
        <begin position="596"/>
        <end position="802"/>
    </location>
</feature>
<evidence type="ECO:0000313" key="16">
    <source>
        <dbReference type="Proteomes" id="UP000221020"/>
    </source>
</evidence>
<dbReference type="Pfam" id="PF13426">
    <property type="entry name" value="PAS_9"/>
    <property type="match status" value="1"/>
</dbReference>
<dbReference type="RefSeq" id="WP_097899155.1">
    <property type="nucleotide sequence ID" value="NZ_NVOR01000083.1"/>
</dbReference>
<dbReference type="InterPro" id="IPR035965">
    <property type="entry name" value="PAS-like_dom_sf"/>
</dbReference>
<dbReference type="SUPFAM" id="SSF55874">
    <property type="entry name" value="ATPase domain of HSP90 chaperone/DNA topoisomerase II/histidine kinase"/>
    <property type="match status" value="1"/>
</dbReference>
<feature type="coiled-coil region" evidence="10">
    <location>
        <begin position="178"/>
        <end position="209"/>
    </location>
</feature>
<dbReference type="Proteomes" id="UP000221020">
    <property type="component" value="Unassembled WGS sequence"/>
</dbReference>
<comment type="caution">
    <text evidence="15">The sequence shown here is derived from an EMBL/GenBank/DDBJ whole genome shotgun (WGS) entry which is preliminary data.</text>
</comment>
<protein>
    <recommendedName>
        <fullName evidence="2">histidine kinase</fullName>
        <ecNumber evidence="2">2.7.13.3</ecNumber>
    </recommendedName>
</protein>
<keyword evidence="9" id="KW-0902">Two-component regulatory system</keyword>
<feature type="domain" description="PAC" evidence="14">
    <location>
        <begin position="396"/>
        <end position="448"/>
    </location>
</feature>
<feature type="transmembrane region" description="Helical" evidence="11">
    <location>
        <begin position="123"/>
        <end position="140"/>
    </location>
</feature>
<evidence type="ECO:0000256" key="7">
    <source>
        <dbReference type="ARBA" id="ARBA00022840"/>
    </source>
</evidence>
<keyword evidence="7" id="KW-0067">ATP-binding</keyword>
<evidence type="ECO:0000256" key="8">
    <source>
        <dbReference type="ARBA" id="ARBA00022969"/>
    </source>
</evidence>
<dbReference type="NCBIfam" id="TIGR00229">
    <property type="entry name" value="sensory_box"/>
    <property type="match status" value="2"/>
</dbReference>
<dbReference type="InterPro" id="IPR013656">
    <property type="entry name" value="PAS_4"/>
</dbReference>
<dbReference type="SMART" id="SM00388">
    <property type="entry name" value="HisKA"/>
    <property type="match status" value="1"/>
</dbReference>
<evidence type="ECO:0000256" key="3">
    <source>
        <dbReference type="ARBA" id="ARBA00022553"/>
    </source>
</evidence>
<keyword evidence="3" id="KW-0597">Phosphoprotein</keyword>
<dbReference type="FunFam" id="1.10.287.130:FF:000040">
    <property type="entry name" value="PAS domain-containing sensor histidine kinase"/>
    <property type="match status" value="1"/>
</dbReference>
<dbReference type="CDD" id="cd00082">
    <property type="entry name" value="HisKA"/>
    <property type="match status" value="1"/>
</dbReference>
<dbReference type="EMBL" id="NVOR01000083">
    <property type="protein sequence ID" value="PED81033.1"/>
    <property type="molecule type" value="Genomic_DNA"/>
</dbReference>
<dbReference type="InterPro" id="IPR036890">
    <property type="entry name" value="HATPase_C_sf"/>
</dbReference>
<evidence type="ECO:0000256" key="5">
    <source>
        <dbReference type="ARBA" id="ARBA00022741"/>
    </source>
</evidence>
<dbReference type="CDD" id="cd00075">
    <property type="entry name" value="HATPase"/>
    <property type="match status" value="1"/>
</dbReference>
<dbReference type="SMART" id="SM00091">
    <property type="entry name" value="PAS"/>
    <property type="match status" value="2"/>
</dbReference>
<dbReference type="CDD" id="cd00130">
    <property type="entry name" value="PAS"/>
    <property type="match status" value="1"/>
</dbReference>
<sequence length="805" mass="92559">MFIKDFFINLSIFAFLASSAIFIQVFVIKSRPFFTKLYGGIGAVILMFFSFKYMGFYYDLRVVPLILSFVYLGRTAGWITLISIIIMRVFYMDGYCEPAVVAFLGMGIIFTIIKTYSKNSHHFISTFLYLAIYMAIIRLVGEFFIPHAVSNILYAQGLLFMALGLLIGIFLIEAYQKLYSLTEDLSRMNQKLEESKQELKDTVHELQGGIFKFIKVDTHFIHTLCEGQFYYQNGFYSEQVVGKSLRTIDSSIIPPHLVPQLLKYYLQAWEGKEITFEIPWPNDETIVLVALRPIKRNGKVIEVVGSIIDITERKKVECELRATKERLESFINHNVDAIIISDRERNILQVNKAYEEMFGRSAQEIIGKKSDSVPDFLMEESSRNIQKVLSGESTITRLETVRQRKDKSLVDVSLTISPILDLRGNVIALSAIYRDISERKQAERERYQLHQQLQESELKYRALFEQATDAVYVVELDKERLPTRFIEVNRTGCERFNLSRNEFLTTPFFDLVSRNSPFFRRLAEKIKEGKRSFTLQEEYVFNTGKKITTEFSIRIFKLNGKEVFLSISRDITDRLKTEELLRKSEKLAVVGQLATAIAHEIKNPLTAMKGFMQLLKTTENENSLRYINVVSSEIERIESITNEFMVVAKPQAVKIQPNDISILIDQVVMLLEPQAIMNNIQIRTDFTSDIPLIPCEGNQLKQVFVNILKNAIESMQKGGEILIQINKLDNHQISLRFIDQGCGIPKERIPYLGEPFYSIKEEGIGLGLMICYKIIEAHKGKICIESEVNKGTTIDITLPICRPEN</sequence>
<dbReference type="GO" id="GO:0005524">
    <property type="term" value="F:ATP binding"/>
    <property type="evidence" value="ECO:0007669"/>
    <property type="project" value="UniProtKB-KW"/>
</dbReference>
<dbReference type="SMART" id="SM00086">
    <property type="entry name" value="PAC"/>
    <property type="match status" value="3"/>
</dbReference>
<feature type="domain" description="PAS" evidence="13">
    <location>
        <begin position="323"/>
        <end position="389"/>
    </location>
</feature>
<evidence type="ECO:0000256" key="4">
    <source>
        <dbReference type="ARBA" id="ARBA00022679"/>
    </source>
</evidence>
<dbReference type="Gene3D" id="3.30.450.20">
    <property type="entry name" value="PAS domain"/>
    <property type="match status" value="3"/>
</dbReference>
<keyword evidence="4" id="KW-0808">Transferase</keyword>
<dbReference type="InterPro" id="IPR003661">
    <property type="entry name" value="HisK_dim/P_dom"/>
</dbReference>
<dbReference type="PROSITE" id="PS50112">
    <property type="entry name" value="PAS"/>
    <property type="match status" value="1"/>
</dbReference>
<keyword evidence="6 15" id="KW-0418">Kinase</keyword>
<evidence type="ECO:0000256" key="2">
    <source>
        <dbReference type="ARBA" id="ARBA00012438"/>
    </source>
</evidence>
<proteinExistence type="predicted"/>
<dbReference type="SMART" id="SM00387">
    <property type="entry name" value="HATPase_c"/>
    <property type="match status" value="1"/>
</dbReference>
<dbReference type="InterPro" id="IPR000700">
    <property type="entry name" value="PAS-assoc_C"/>
</dbReference>
<organism evidence="15 16">
    <name type="scientific">Bacillus pseudomycoides</name>
    <dbReference type="NCBI Taxonomy" id="64104"/>
    <lineage>
        <taxon>Bacteria</taxon>
        <taxon>Bacillati</taxon>
        <taxon>Bacillota</taxon>
        <taxon>Bacilli</taxon>
        <taxon>Bacillales</taxon>
        <taxon>Bacillaceae</taxon>
        <taxon>Bacillus</taxon>
        <taxon>Bacillus cereus group</taxon>
    </lineage>
</organism>
<dbReference type="InterPro" id="IPR005467">
    <property type="entry name" value="His_kinase_dom"/>
</dbReference>
<dbReference type="InterPro" id="IPR000014">
    <property type="entry name" value="PAS"/>
</dbReference>